<sequence length="280" mass="30930">SLTLITWNIDFMTPEPRARMASALDHLEHLLSTVPPSSAVVIFLQEMMDPGMPASLTTANDLTQIASTPWVRAGFNLTDIDTKTWAAQYGQLTLVDRRLAIHAVSRLHLVSEFQRVALFVDVCVNPSSQGPKRLLRLCNVHLDSLTGDLRPIQWKGLARHLQDAGAGIAASVLAGDCNANRGRDWTEPRENGFRDAYLELGGVEGDERGATWGFQSIGWERWGRKRLDKQVFWGDVGVVSLARIGVGVEVGDVLARRTLEKEGELAFVTDHYGLIGVYDI</sequence>
<dbReference type="AlphaFoldDB" id="A0A9P4UAS2"/>
<evidence type="ECO:0000313" key="12">
    <source>
        <dbReference type="EMBL" id="KAF2442357.1"/>
    </source>
</evidence>
<keyword evidence="10" id="KW-0539">Nucleus</keyword>
<dbReference type="PANTHER" id="PTHR15822:SF4">
    <property type="entry name" value="TYROSYL-DNA PHOSPHODIESTERASE 2"/>
    <property type="match status" value="1"/>
</dbReference>
<keyword evidence="9" id="KW-0234">DNA repair</keyword>
<evidence type="ECO:0000313" key="13">
    <source>
        <dbReference type="Proteomes" id="UP000799764"/>
    </source>
</evidence>
<evidence type="ECO:0000256" key="4">
    <source>
        <dbReference type="ARBA" id="ARBA00022722"/>
    </source>
</evidence>
<feature type="non-terminal residue" evidence="12">
    <location>
        <position position="1"/>
    </location>
</feature>
<evidence type="ECO:0000256" key="6">
    <source>
        <dbReference type="ARBA" id="ARBA00022763"/>
    </source>
</evidence>
<dbReference type="Gene3D" id="3.60.10.10">
    <property type="entry name" value="Endonuclease/exonuclease/phosphatase"/>
    <property type="match status" value="1"/>
</dbReference>
<dbReference type="Pfam" id="PF03372">
    <property type="entry name" value="Exo_endo_phos"/>
    <property type="match status" value="1"/>
</dbReference>
<evidence type="ECO:0000256" key="10">
    <source>
        <dbReference type="ARBA" id="ARBA00023242"/>
    </source>
</evidence>
<name>A0A9P4UAS2_9PLEO</name>
<keyword evidence="5" id="KW-0479">Metal-binding</keyword>
<dbReference type="InterPro" id="IPR036691">
    <property type="entry name" value="Endo/exonu/phosph_ase_sf"/>
</dbReference>
<dbReference type="GO" id="GO:0004518">
    <property type="term" value="F:nuclease activity"/>
    <property type="evidence" value="ECO:0007669"/>
    <property type="project" value="UniProtKB-KW"/>
</dbReference>
<reference evidence="12" key="1">
    <citation type="journal article" date="2020" name="Stud. Mycol.">
        <title>101 Dothideomycetes genomes: a test case for predicting lifestyles and emergence of pathogens.</title>
        <authorList>
            <person name="Haridas S."/>
            <person name="Albert R."/>
            <person name="Binder M."/>
            <person name="Bloem J."/>
            <person name="Labutti K."/>
            <person name="Salamov A."/>
            <person name="Andreopoulos B."/>
            <person name="Baker S."/>
            <person name="Barry K."/>
            <person name="Bills G."/>
            <person name="Bluhm B."/>
            <person name="Cannon C."/>
            <person name="Castanera R."/>
            <person name="Culley D."/>
            <person name="Daum C."/>
            <person name="Ezra D."/>
            <person name="Gonzalez J."/>
            <person name="Henrissat B."/>
            <person name="Kuo A."/>
            <person name="Liang C."/>
            <person name="Lipzen A."/>
            <person name="Lutzoni F."/>
            <person name="Magnuson J."/>
            <person name="Mondo S."/>
            <person name="Nolan M."/>
            <person name="Ohm R."/>
            <person name="Pangilinan J."/>
            <person name="Park H.-J."/>
            <person name="Ramirez L."/>
            <person name="Alfaro M."/>
            <person name="Sun H."/>
            <person name="Tritt A."/>
            <person name="Yoshinaga Y."/>
            <person name="Zwiers L.-H."/>
            <person name="Turgeon B."/>
            <person name="Goodwin S."/>
            <person name="Spatafora J."/>
            <person name="Crous P."/>
            <person name="Grigoriev I."/>
        </authorList>
    </citation>
    <scope>NUCLEOTIDE SEQUENCE</scope>
    <source>
        <strain evidence="12">CBS 690.94</strain>
    </source>
</reference>
<dbReference type="GO" id="GO:0005737">
    <property type="term" value="C:cytoplasm"/>
    <property type="evidence" value="ECO:0007669"/>
    <property type="project" value="TreeGrafter"/>
</dbReference>
<evidence type="ECO:0000256" key="8">
    <source>
        <dbReference type="ARBA" id="ARBA00022842"/>
    </source>
</evidence>
<feature type="non-terminal residue" evidence="12">
    <location>
        <position position="280"/>
    </location>
</feature>
<proteinExistence type="predicted"/>
<evidence type="ECO:0000256" key="1">
    <source>
        <dbReference type="ARBA" id="ARBA00001936"/>
    </source>
</evidence>
<keyword evidence="7" id="KW-0378">Hydrolase</keyword>
<evidence type="ECO:0000259" key="11">
    <source>
        <dbReference type="Pfam" id="PF03372"/>
    </source>
</evidence>
<dbReference type="GO" id="GO:0006302">
    <property type="term" value="P:double-strand break repair"/>
    <property type="evidence" value="ECO:0007669"/>
    <property type="project" value="TreeGrafter"/>
</dbReference>
<dbReference type="InterPro" id="IPR051547">
    <property type="entry name" value="TDP2-like"/>
</dbReference>
<dbReference type="SUPFAM" id="SSF56219">
    <property type="entry name" value="DNase I-like"/>
    <property type="match status" value="1"/>
</dbReference>
<keyword evidence="13" id="KW-1185">Reference proteome</keyword>
<dbReference type="GO" id="GO:0070260">
    <property type="term" value="F:5'-tyrosyl-DNA phosphodiesterase activity"/>
    <property type="evidence" value="ECO:0007669"/>
    <property type="project" value="TreeGrafter"/>
</dbReference>
<evidence type="ECO:0000256" key="9">
    <source>
        <dbReference type="ARBA" id="ARBA00023204"/>
    </source>
</evidence>
<dbReference type="GO" id="GO:0046872">
    <property type="term" value="F:metal ion binding"/>
    <property type="evidence" value="ECO:0007669"/>
    <property type="project" value="UniProtKB-KW"/>
</dbReference>
<keyword evidence="6" id="KW-0227">DNA damage</keyword>
<comment type="cofactor">
    <cofactor evidence="1">
        <name>Mn(2+)</name>
        <dbReference type="ChEBI" id="CHEBI:29035"/>
    </cofactor>
</comment>
<accession>A0A9P4UAS2</accession>
<feature type="domain" description="Endonuclease/exonuclease/phosphatase" evidence="11">
    <location>
        <begin position="5"/>
        <end position="270"/>
    </location>
</feature>
<organism evidence="12 13">
    <name type="scientific">Karstenula rhodostoma CBS 690.94</name>
    <dbReference type="NCBI Taxonomy" id="1392251"/>
    <lineage>
        <taxon>Eukaryota</taxon>
        <taxon>Fungi</taxon>
        <taxon>Dikarya</taxon>
        <taxon>Ascomycota</taxon>
        <taxon>Pezizomycotina</taxon>
        <taxon>Dothideomycetes</taxon>
        <taxon>Pleosporomycetidae</taxon>
        <taxon>Pleosporales</taxon>
        <taxon>Massarineae</taxon>
        <taxon>Didymosphaeriaceae</taxon>
        <taxon>Karstenula</taxon>
    </lineage>
</organism>
<comment type="subcellular location">
    <subcellularLocation>
        <location evidence="3">Nucleus</location>
        <location evidence="3">PML body</location>
    </subcellularLocation>
</comment>
<protein>
    <recommendedName>
        <fullName evidence="11">Endonuclease/exonuclease/phosphatase domain-containing protein</fullName>
    </recommendedName>
</protein>
<gene>
    <name evidence="12" type="ORF">P171DRAFT_336936</name>
</gene>
<keyword evidence="8" id="KW-0460">Magnesium</keyword>
<dbReference type="OrthoDB" id="9975959at2759"/>
<dbReference type="PANTHER" id="PTHR15822">
    <property type="entry name" value="TRAF AND TNF RECEPTOR-ASSOCIATED PROTEIN"/>
    <property type="match status" value="1"/>
</dbReference>
<dbReference type="Proteomes" id="UP000799764">
    <property type="component" value="Unassembled WGS sequence"/>
</dbReference>
<evidence type="ECO:0000256" key="2">
    <source>
        <dbReference type="ARBA" id="ARBA00001946"/>
    </source>
</evidence>
<comment type="cofactor">
    <cofactor evidence="2">
        <name>Mg(2+)</name>
        <dbReference type="ChEBI" id="CHEBI:18420"/>
    </cofactor>
</comment>
<evidence type="ECO:0000256" key="3">
    <source>
        <dbReference type="ARBA" id="ARBA00004322"/>
    </source>
</evidence>
<dbReference type="GO" id="GO:0003697">
    <property type="term" value="F:single-stranded DNA binding"/>
    <property type="evidence" value="ECO:0007669"/>
    <property type="project" value="TreeGrafter"/>
</dbReference>
<dbReference type="EMBL" id="MU001504">
    <property type="protein sequence ID" value="KAF2442357.1"/>
    <property type="molecule type" value="Genomic_DNA"/>
</dbReference>
<evidence type="ECO:0000256" key="7">
    <source>
        <dbReference type="ARBA" id="ARBA00022801"/>
    </source>
</evidence>
<keyword evidence="4" id="KW-0540">Nuclease</keyword>
<dbReference type="InterPro" id="IPR005135">
    <property type="entry name" value="Endo/exonuclease/phosphatase"/>
</dbReference>
<comment type="caution">
    <text evidence="12">The sequence shown here is derived from an EMBL/GenBank/DDBJ whole genome shotgun (WGS) entry which is preliminary data.</text>
</comment>
<evidence type="ECO:0000256" key="5">
    <source>
        <dbReference type="ARBA" id="ARBA00022723"/>
    </source>
</evidence>